<dbReference type="CDD" id="cd18012">
    <property type="entry name" value="DEXQc_arch_SWI2_SNF2"/>
    <property type="match status" value="1"/>
</dbReference>
<dbReference type="GO" id="GO:0005524">
    <property type="term" value="F:ATP binding"/>
    <property type="evidence" value="ECO:0007669"/>
    <property type="project" value="InterPro"/>
</dbReference>
<dbReference type="SMART" id="SM00490">
    <property type="entry name" value="HELICc"/>
    <property type="match status" value="1"/>
</dbReference>
<feature type="domain" description="Helicase C-terminal" evidence="3">
    <location>
        <begin position="442"/>
        <end position="595"/>
    </location>
</feature>
<dbReference type="Gene3D" id="3.40.50.300">
    <property type="entry name" value="P-loop containing nucleotide triphosphate hydrolases"/>
    <property type="match status" value="1"/>
</dbReference>
<evidence type="ECO:0000313" key="4">
    <source>
        <dbReference type="EMBL" id="VAW46417.1"/>
    </source>
</evidence>
<dbReference type="PROSITE" id="PS51192">
    <property type="entry name" value="HELICASE_ATP_BIND_1"/>
    <property type="match status" value="1"/>
</dbReference>
<evidence type="ECO:0000259" key="3">
    <source>
        <dbReference type="PROSITE" id="PS51194"/>
    </source>
</evidence>
<reference evidence="4" key="1">
    <citation type="submission" date="2018-06" db="EMBL/GenBank/DDBJ databases">
        <authorList>
            <person name="Zhirakovskaya E."/>
        </authorList>
    </citation>
    <scope>NUCLEOTIDE SEQUENCE</scope>
</reference>
<feature type="non-terminal residue" evidence="4">
    <location>
        <position position="1"/>
    </location>
</feature>
<gene>
    <name evidence="4" type="ORF">MNBD_GAMMA02-318</name>
</gene>
<dbReference type="PROSITE" id="PS51194">
    <property type="entry name" value="HELICASE_CTER"/>
    <property type="match status" value="1"/>
</dbReference>
<name>A0A3B0W6T6_9ZZZZ</name>
<sequence length="612" mass="69113">QSSDGGWFDLQIGIEVNQQKFNLMPYLIKAIKTGGFDTVKQELMIQLDNGVNVGVAKEQVEQIIATISELFNVNAGDAKKGDESLLLSQHQLLQIAQTKQQLSAVLQIDQAPVQWLGVDEIQHKAEAMENINQLDILSPPEGLHAELRPYQQEGYSWLMFLAEHQFHGLLADDMGLGKTLQTLAFIQAQKINDPKVASSLIVAPTSLLGNWAAEAAKFTPRLKVGIMTGPNRQSMYKRFDDYDLIVTSYGIISRDFVDLNQKQIYLLVLDEAQAIKNRKTQLAQIIKKLVAKHRLCLSGTPVENHLGELWSIFDFLMPGFLGSEKQFQQRFQWPIEKASDEHKLAELQTRVAPFILRRTKTKVAKELPDKSEILKFIDLEESQATVYESIRLTMAEEIRQAVKSQQNNQILIGNALLRLRQVCCHPQLVNLKSIEPSVDSAKLNWLLTALPSLVEEGRRILIFSSFTSMLKIIAEELDNLNIDFFQLTGRTPPAKRTEFIEGFQDHQKPVFLISLKAGGAGINLTAADTVIHFDPWWNPAAEQQASDRAHRIGQDKQVFVYKLITRGTVEEKIHQLQMKKQQLADGLLSQRADISAILSEHQWQDMLSPIES</sequence>
<keyword evidence="1" id="KW-0378">Hydrolase</keyword>
<protein>
    <recommendedName>
        <fullName evidence="5">DNA/RNA helicases, SNF2 family</fullName>
    </recommendedName>
</protein>
<accession>A0A3B0W6T6</accession>
<dbReference type="InterPro" id="IPR014001">
    <property type="entry name" value="Helicase_ATP-bd"/>
</dbReference>
<dbReference type="SMART" id="SM00487">
    <property type="entry name" value="DEXDc"/>
    <property type="match status" value="1"/>
</dbReference>
<evidence type="ECO:0000256" key="1">
    <source>
        <dbReference type="ARBA" id="ARBA00022801"/>
    </source>
</evidence>
<dbReference type="Gene3D" id="3.40.50.10810">
    <property type="entry name" value="Tandem AAA-ATPase domain"/>
    <property type="match status" value="1"/>
</dbReference>
<dbReference type="Pfam" id="PF00176">
    <property type="entry name" value="SNF2-rel_dom"/>
    <property type="match status" value="1"/>
</dbReference>
<dbReference type="InterPro" id="IPR038718">
    <property type="entry name" value="SNF2-like_sf"/>
</dbReference>
<dbReference type="CDD" id="cd18793">
    <property type="entry name" value="SF2_C_SNF"/>
    <property type="match status" value="1"/>
</dbReference>
<dbReference type="InterPro" id="IPR000330">
    <property type="entry name" value="SNF2_N"/>
</dbReference>
<evidence type="ECO:0008006" key="5">
    <source>
        <dbReference type="Google" id="ProtNLM"/>
    </source>
</evidence>
<dbReference type="InterPro" id="IPR027417">
    <property type="entry name" value="P-loop_NTPase"/>
</dbReference>
<evidence type="ECO:0000259" key="2">
    <source>
        <dbReference type="PROSITE" id="PS51192"/>
    </source>
</evidence>
<organism evidence="4">
    <name type="scientific">hydrothermal vent metagenome</name>
    <dbReference type="NCBI Taxonomy" id="652676"/>
    <lineage>
        <taxon>unclassified sequences</taxon>
        <taxon>metagenomes</taxon>
        <taxon>ecological metagenomes</taxon>
    </lineage>
</organism>
<feature type="domain" description="Helicase ATP-binding" evidence="2">
    <location>
        <begin position="159"/>
        <end position="319"/>
    </location>
</feature>
<dbReference type="EMBL" id="UOFA01000277">
    <property type="protein sequence ID" value="VAW46417.1"/>
    <property type="molecule type" value="Genomic_DNA"/>
</dbReference>
<dbReference type="Pfam" id="PF00271">
    <property type="entry name" value="Helicase_C"/>
    <property type="match status" value="1"/>
</dbReference>
<dbReference type="InterPro" id="IPR001650">
    <property type="entry name" value="Helicase_C-like"/>
</dbReference>
<dbReference type="GO" id="GO:0016787">
    <property type="term" value="F:hydrolase activity"/>
    <property type="evidence" value="ECO:0007669"/>
    <property type="project" value="UniProtKB-KW"/>
</dbReference>
<proteinExistence type="predicted"/>
<dbReference type="PANTHER" id="PTHR10799">
    <property type="entry name" value="SNF2/RAD54 HELICASE FAMILY"/>
    <property type="match status" value="1"/>
</dbReference>
<dbReference type="SUPFAM" id="SSF52540">
    <property type="entry name" value="P-loop containing nucleoside triphosphate hydrolases"/>
    <property type="match status" value="2"/>
</dbReference>
<dbReference type="InterPro" id="IPR049730">
    <property type="entry name" value="SNF2/RAD54-like_C"/>
</dbReference>
<dbReference type="AlphaFoldDB" id="A0A3B0W6T6"/>